<comment type="caution">
    <text evidence="2">The sequence shown here is derived from an EMBL/GenBank/DDBJ whole genome shotgun (WGS) entry which is preliminary data.</text>
</comment>
<evidence type="ECO:0000256" key="1">
    <source>
        <dbReference type="SAM" id="MobiDB-lite"/>
    </source>
</evidence>
<feature type="compositionally biased region" description="Basic and acidic residues" evidence="1">
    <location>
        <begin position="80"/>
        <end position="91"/>
    </location>
</feature>
<reference evidence="2" key="1">
    <citation type="journal article" date="2015" name="Nature">
        <title>Complex archaea that bridge the gap between prokaryotes and eukaryotes.</title>
        <authorList>
            <person name="Spang A."/>
            <person name="Saw J.H."/>
            <person name="Jorgensen S.L."/>
            <person name="Zaremba-Niedzwiedzka K."/>
            <person name="Martijn J."/>
            <person name="Lind A.E."/>
            <person name="van Eijk R."/>
            <person name="Schleper C."/>
            <person name="Guy L."/>
            <person name="Ettema T.J."/>
        </authorList>
    </citation>
    <scope>NUCLEOTIDE SEQUENCE</scope>
</reference>
<protein>
    <submittedName>
        <fullName evidence="2">Uncharacterized protein</fullName>
    </submittedName>
</protein>
<organism evidence="2">
    <name type="scientific">marine sediment metagenome</name>
    <dbReference type="NCBI Taxonomy" id="412755"/>
    <lineage>
        <taxon>unclassified sequences</taxon>
        <taxon>metagenomes</taxon>
        <taxon>ecological metagenomes</taxon>
    </lineage>
</organism>
<dbReference type="EMBL" id="LAZR01046570">
    <property type="protein sequence ID" value="KKK96231.1"/>
    <property type="molecule type" value="Genomic_DNA"/>
</dbReference>
<gene>
    <name evidence="2" type="ORF">LCGC14_2664850</name>
</gene>
<proteinExistence type="predicted"/>
<sequence length="187" mass="22162">ETLIIHTESPRRLGWRLREALYCCRFHEDLTKYTALVKLYSFETHDDHVRARYRGSDEITKIEVRPGDREKTRRAKGPRNMKELEPTEEREPVIDEEKLDSTTMAMHRALDTCILKHVTNLAGIIEGVKRYGLRVMEVFFPDARLSEDDKSRLYRWTRENGWLIIDMEDAGLTLSKREEAEELQWKP</sequence>
<evidence type="ECO:0000313" key="2">
    <source>
        <dbReference type="EMBL" id="KKK96231.1"/>
    </source>
</evidence>
<feature type="region of interest" description="Disordered" evidence="1">
    <location>
        <begin position="65"/>
        <end position="91"/>
    </location>
</feature>
<accession>A0A0F9CHQ9</accession>
<name>A0A0F9CHQ9_9ZZZZ</name>
<dbReference type="AlphaFoldDB" id="A0A0F9CHQ9"/>
<feature type="non-terminal residue" evidence="2">
    <location>
        <position position="1"/>
    </location>
</feature>